<dbReference type="EMBL" id="UYRS01018360">
    <property type="protein sequence ID" value="VDK33741.1"/>
    <property type="molecule type" value="Genomic_DNA"/>
</dbReference>
<accession>A0A3P6QPM2</accession>
<protein>
    <submittedName>
        <fullName evidence="2">Uncharacterized protein</fullName>
    </submittedName>
</protein>
<feature type="region of interest" description="Disordered" evidence="1">
    <location>
        <begin position="37"/>
        <end position="77"/>
    </location>
</feature>
<reference evidence="2 3" key="1">
    <citation type="submission" date="2018-11" db="EMBL/GenBank/DDBJ databases">
        <authorList>
            <consortium name="Pathogen Informatics"/>
        </authorList>
    </citation>
    <scope>NUCLEOTIDE SEQUENCE [LARGE SCALE GENOMIC DNA]</scope>
</reference>
<organism evidence="2 3">
    <name type="scientific">Taenia asiatica</name>
    <name type="common">Asian tapeworm</name>
    <dbReference type="NCBI Taxonomy" id="60517"/>
    <lineage>
        <taxon>Eukaryota</taxon>
        <taxon>Metazoa</taxon>
        <taxon>Spiralia</taxon>
        <taxon>Lophotrochozoa</taxon>
        <taxon>Platyhelminthes</taxon>
        <taxon>Cestoda</taxon>
        <taxon>Eucestoda</taxon>
        <taxon>Cyclophyllidea</taxon>
        <taxon>Taeniidae</taxon>
        <taxon>Taenia</taxon>
    </lineage>
</organism>
<evidence type="ECO:0000256" key="1">
    <source>
        <dbReference type="SAM" id="MobiDB-lite"/>
    </source>
</evidence>
<evidence type="ECO:0000313" key="3">
    <source>
        <dbReference type="Proteomes" id="UP000282613"/>
    </source>
</evidence>
<feature type="compositionally biased region" description="Basic and acidic residues" evidence="1">
    <location>
        <begin position="37"/>
        <end position="51"/>
    </location>
</feature>
<gene>
    <name evidence="2" type="ORF">TASK_LOCUS4632</name>
</gene>
<keyword evidence="3" id="KW-1185">Reference proteome</keyword>
<dbReference type="AlphaFoldDB" id="A0A3P6QPM2"/>
<evidence type="ECO:0000313" key="2">
    <source>
        <dbReference type="EMBL" id="VDK33741.1"/>
    </source>
</evidence>
<sequence>MSRAEKGNRVGGWAGKGTVEKTCYKQDLNQHEVPVRRVRGRGAEREDECVKSHHRQHQNKTRQLSGGVERSTHKTPLFNVVDQKRRFGYTQEVSCRRLLRHETLQNTLGGRGEEIGEIN</sequence>
<name>A0A3P6QPM2_TAEAS</name>
<proteinExistence type="predicted"/>
<dbReference type="Proteomes" id="UP000282613">
    <property type="component" value="Unassembled WGS sequence"/>
</dbReference>